<evidence type="ECO:0000313" key="3">
    <source>
        <dbReference type="Proteomes" id="UP001382727"/>
    </source>
</evidence>
<evidence type="ECO:0000313" key="2">
    <source>
        <dbReference type="EMBL" id="WXB77141.1"/>
    </source>
</evidence>
<accession>A0ABZ2MJ70</accession>
<keyword evidence="3" id="KW-1185">Reference proteome</keyword>
<dbReference type="RefSeq" id="WP_338750754.1">
    <property type="nucleotide sequence ID" value="NZ_CP144913.1"/>
</dbReference>
<sequence length="175" mass="18739">MSEVDLSALTTEALNKSTVLWLRTGGRDRATWFATGDDELADHVLLASGGPEVDLGPLPEEVELILRSKGSGGRLLTLRARARSIDPGNPLWESAAGSLLGERLNAPQDLLEQWRTGTTLWSLAPYGAPLQAPGMPGADSTVRVDAPITTGEGGTRPRRPWHLGGRARTRRSARA</sequence>
<organism evidence="2 3">
    <name type="scientific">Janibacter alittae</name>
    <dbReference type="NCBI Taxonomy" id="3115209"/>
    <lineage>
        <taxon>Bacteria</taxon>
        <taxon>Bacillati</taxon>
        <taxon>Actinomycetota</taxon>
        <taxon>Actinomycetes</taxon>
        <taxon>Micrococcales</taxon>
        <taxon>Intrasporangiaceae</taxon>
        <taxon>Janibacter</taxon>
    </lineage>
</organism>
<protein>
    <submittedName>
        <fullName evidence="2">Uncharacterized protein</fullName>
    </submittedName>
</protein>
<evidence type="ECO:0000256" key="1">
    <source>
        <dbReference type="SAM" id="MobiDB-lite"/>
    </source>
</evidence>
<feature type="region of interest" description="Disordered" evidence="1">
    <location>
        <begin position="145"/>
        <end position="175"/>
    </location>
</feature>
<reference evidence="2 3" key="1">
    <citation type="submission" date="2024-02" db="EMBL/GenBank/DDBJ databases">
        <title>Janibacter sp. nov., isolated from gut of marine sandworm.</title>
        <authorList>
            <person name="Kim B."/>
            <person name="Jun M.O."/>
            <person name="Shin N.-R."/>
        </authorList>
    </citation>
    <scope>NUCLEOTIDE SEQUENCE [LARGE SCALE GENOMIC DNA]</scope>
    <source>
        <strain evidence="2 3">A1S7</strain>
    </source>
</reference>
<dbReference type="EMBL" id="CP144913">
    <property type="protein sequence ID" value="WXB77141.1"/>
    <property type="molecule type" value="Genomic_DNA"/>
</dbReference>
<proteinExistence type="predicted"/>
<gene>
    <name evidence="2" type="ORF">V1351_03500</name>
</gene>
<feature type="compositionally biased region" description="Basic residues" evidence="1">
    <location>
        <begin position="156"/>
        <end position="175"/>
    </location>
</feature>
<dbReference type="Proteomes" id="UP001382727">
    <property type="component" value="Chromosome"/>
</dbReference>
<name>A0ABZ2MJ70_9MICO</name>